<sequence length="332" mass="37696">MQLELFQQPSWTFYNIMHSPRDQVGAYGGLQMDGQFLSILSNEYSSGISLDQFLSTIFSNEFLEDPMSGDESQSTTPVENIADDMEEIDTISGGEFEDVCRWLGKDVSKGSFPSEQLSTKESQLSIQHLLKAYGEGMEMEQRELAEVIVKCIVEKESKKNFEAAFNAFYQIFPYGRFARFTANSAILEAMLGNVETVDKVGIEDLVAEIGKIKKRGVAKELLADSGTNKGLIAIGDGDAAERLKSCTTYEARLAMENLFVAPSISYFSWRQKWEEMREDSDLRAEIGLEGLQLTKQNLTEAKEMVEEGKSFFTVRIEHRNRMRWSWNREELH</sequence>
<protein>
    <submittedName>
        <fullName evidence="3">Uncharacterized protein</fullName>
    </submittedName>
</protein>
<reference evidence="3 4" key="1">
    <citation type="submission" date="2019-07" db="EMBL/GenBank/DDBJ databases">
        <title>De Novo Assembly of kiwifruit Actinidia rufa.</title>
        <authorList>
            <person name="Sugita-Konishi S."/>
            <person name="Sato K."/>
            <person name="Mori E."/>
            <person name="Abe Y."/>
            <person name="Kisaki G."/>
            <person name="Hamano K."/>
            <person name="Suezawa K."/>
            <person name="Otani M."/>
            <person name="Fukuda T."/>
            <person name="Manabe T."/>
            <person name="Gomi K."/>
            <person name="Tabuchi M."/>
            <person name="Akimitsu K."/>
            <person name="Kataoka I."/>
        </authorList>
    </citation>
    <scope>NUCLEOTIDE SEQUENCE [LARGE SCALE GENOMIC DNA]</scope>
    <source>
        <strain evidence="4">cv. Fuchu</strain>
    </source>
</reference>
<proteinExistence type="predicted"/>
<gene>
    <name evidence="3" type="ORF">Acr_02g0006460</name>
</gene>
<name>A0A7J0E8A0_9ERIC</name>
<evidence type="ECO:0000256" key="1">
    <source>
        <dbReference type="ARBA" id="ARBA00023015"/>
    </source>
</evidence>
<keyword evidence="2" id="KW-0804">Transcription</keyword>
<dbReference type="AlphaFoldDB" id="A0A7J0E8A0"/>
<evidence type="ECO:0000313" key="3">
    <source>
        <dbReference type="EMBL" id="GFY82406.1"/>
    </source>
</evidence>
<comment type="caution">
    <text evidence="3">The sequence shown here is derived from an EMBL/GenBank/DDBJ whole genome shotgun (WGS) entry which is preliminary data.</text>
</comment>
<evidence type="ECO:0000256" key="2">
    <source>
        <dbReference type="ARBA" id="ARBA00023163"/>
    </source>
</evidence>
<dbReference type="OrthoDB" id="1935022at2759"/>
<keyword evidence="4" id="KW-1185">Reference proteome</keyword>
<keyword evidence="1" id="KW-0805">Transcription regulation</keyword>
<organism evidence="3 4">
    <name type="scientific">Actinidia rufa</name>
    <dbReference type="NCBI Taxonomy" id="165716"/>
    <lineage>
        <taxon>Eukaryota</taxon>
        <taxon>Viridiplantae</taxon>
        <taxon>Streptophyta</taxon>
        <taxon>Embryophyta</taxon>
        <taxon>Tracheophyta</taxon>
        <taxon>Spermatophyta</taxon>
        <taxon>Magnoliopsida</taxon>
        <taxon>eudicotyledons</taxon>
        <taxon>Gunneridae</taxon>
        <taxon>Pentapetalae</taxon>
        <taxon>asterids</taxon>
        <taxon>Ericales</taxon>
        <taxon>Actinidiaceae</taxon>
        <taxon>Actinidia</taxon>
    </lineage>
</organism>
<dbReference type="Proteomes" id="UP000585474">
    <property type="component" value="Unassembled WGS sequence"/>
</dbReference>
<dbReference type="EMBL" id="BJWL01000002">
    <property type="protein sequence ID" value="GFY82406.1"/>
    <property type="molecule type" value="Genomic_DNA"/>
</dbReference>
<accession>A0A7J0E8A0</accession>
<dbReference type="InterPro" id="IPR005202">
    <property type="entry name" value="TF_GRAS"/>
</dbReference>
<dbReference type="Pfam" id="PF03514">
    <property type="entry name" value="GRAS"/>
    <property type="match status" value="1"/>
</dbReference>
<evidence type="ECO:0000313" key="4">
    <source>
        <dbReference type="Proteomes" id="UP000585474"/>
    </source>
</evidence>